<dbReference type="AlphaFoldDB" id="A0A4Y7TPF2"/>
<keyword evidence="2" id="KW-1185">Reference proteome</keyword>
<reference evidence="1 2" key="1">
    <citation type="journal article" date="2019" name="Nat. Ecol. Evol.">
        <title>Megaphylogeny resolves global patterns of mushroom evolution.</title>
        <authorList>
            <person name="Varga T."/>
            <person name="Krizsan K."/>
            <person name="Foldi C."/>
            <person name="Dima B."/>
            <person name="Sanchez-Garcia M."/>
            <person name="Sanchez-Ramirez S."/>
            <person name="Szollosi G.J."/>
            <person name="Szarkandi J.G."/>
            <person name="Papp V."/>
            <person name="Albert L."/>
            <person name="Andreopoulos W."/>
            <person name="Angelini C."/>
            <person name="Antonin V."/>
            <person name="Barry K.W."/>
            <person name="Bougher N.L."/>
            <person name="Buchanan P."/>
            <person name="Buyck B."/>
            <person name="Bense V."/>
            <person name="Catcheside P."/>
            <person name="Chovatia M."/>
            <person name="Cooper J."/>
            <person name="Damon W."/>
            <person name="Desjardin D."/>
            <person name="Finy P."/>
            <person name="Geml J."/>
            <person name="Haridas S."/>
            <person name="Hughes K."/>
            <person name="Justo A."/>
            <person name="Karasinski D."/>
            <person name="Kautmanova I."/>
            <person name="Kiss B."/>
            <person name="Kocsube S."/>
            <person name="Kotiranta H."/>
            <person name="LaButti K.M."/>
            <person name="Lechner B.E."/>
            <person name="Liimatainen K."/>
            <person name="Lipzen A."/>
            <person name="Lukacs Z."/>
            <person name="Mihaltcheva S."/>
            <person name="Morgado L.N."/>
            <person name="Niskanen T."/>
            <person name="Noordeloos M.E."/>
            <person name="Ohm R.A."/>
            <person name="Ortiz-Santana B."/>
            <person name="Ovrebo C."/>
            <person name="Racz N."/>
            <person name="Riley R."/>
            <person name="Savchenko A."/>
            <person name="Shiryaev A."/>
            <person name="Soop K."/>
            <person name="Spirin V."/>
            <person name="Szebenyi C."/>
            <person name="Tomsovsky M."/>
            <person name="Tulloss R.E."/>
            <person name="Uehling J."/>
            <person name="Grigoriev I.V."/>
            <person name="Vagvolgyi C."/>
            <person name="Papp T."/>
            <person name="Martin F.M."/>
            <person name="Miettinen O."/>
            <person name="Hibbett D.S."/>
            <person name="Nagy L.G."/>
        </authorList>
    </citation>
    <scope>NUCLEOTIDE SEQUENCE [LARGE SCALE GENOMIC DNA]</scope>
    <source>
        <strain evidence="1 2">FP101781</strain>
    </source>
</reference>
<dbReference type="Proteomes" id="UP000298030">
    <property type="component" value="Unassembled WGS sequence"/>
</dbReference>
<evidence type="ECO:0008006" key="3">
    <source>
        <dbReference type="Google" id="ProtNLM"/>
    </source>
</evidence>
<evidence type="ECO:0000313" key="2">
    <source>
        <dbReference type="Proteomes" id="UP000298030"/>
    </source>
</evidence>
<name>A0A4Y7TPF2_COPMI</name>
<dbReference type="EMBL" id="QPFP01000006">
    <property type="protein sequence ID" value="TEB36085.1"/>
    <property type="molecule type" value="Genomic_DNA"/>
</dbReference>
<protein>
    <recommendedName>
        <fullName evidence="3">Reverse transcriptase zinc-binding domain-containing protein</fullName>
    </recommendedName>
</protein>
<proteinExistence type="predicted"/>
<evidence type="ECO:0000313" key="1">
    <source>
        <dbReference type="EMBL" id="TEB36085.1"/>
    </source>
</evidence>
<feature type="non-terminal residue" evidence="1">
    <location>
        <position position="1"/>
    </location>
</feature>
<accession>A0A4Y7TPF2</accession>
<comment type="caution">
    <text evidence="1">The sequence shown here is derived from an EMBL/GenBank/DDBJ whole genome shotgun (WGS) entry which is preliminary data.</text>
</comment>
<gene>
    <name evidence="1" type="ORF">FA13DRAFT_1624001</name>
</gene>
<organism evidence="1 2">
    <name type="scientific">Coprinellus micaceus</name>
    <name type="common">Glistening ink-cap mushroom</name>
    <name type="synonym">Coprinus micaceus</name>
    <dbReference type="NCBI Taxonomy" id="71717"/>
    <lineage>
        <taxon>Eukaryota</taxon>
        <taxon>Fungi</taxon>
        <taxon>Dikarya</taxon>
        <taxon>Basidiomycota</taxon>
        <taxon>Agaricomycotina</taxon>
        <taxon>Agaricomycetes</taxon>
        <taxon>Agaricomycetidae</taxon>
        <taxon>Agaricales</taxon>
        <taxon>Agaricineae</taxon>
        <taxon>Psathyrellaceae</taxon>
        <taxon>Coprinellus</taxon>
    </lineage>
</organism>
<sequence length="71" mass="8052">ANCPKCGTLENPEHILTKCEGNRKNKIWKCTKEILAMRRINFSLPKDLGDVLLSFLPIIQTTPQRKTAKDA</sequence>